<comment type="caution">
    <text evidence="4">The sequence shown here is derived from an EMBL/GenBank/DDBJ whole genome shotgun (WGS) entry which is preliminary data.</text>
</comment>
<dbReference type="EMBL" id="LGRX02029386">
    <property type="protein sequence ID" value="KAK3246887.1"/>
    <property type="molecule type" value="Genomic_DNA"/>
</dbReference>
<keyword evidence="6" id="KW-1185">Reference proteome</keyword>
<dbReference type="AlphaFoldDB" id="A0AAE0C1U9"/>
<keyword evidence="2" id="KW-0677">Repeat</keyword>
<dbReference type="PANTHER" id="PTHR14107">
    <property type="entry name" value="WD REPEAT PROTEIN"/>
    <property type="match status" value="1"/>
</dbReference>
<reference evidence="4 6" key="1">
    <citation type="journal article" date="2015" name="Genome Biol. Evol.">
        <title>Comparative Genomics of a Bacterivorous Green Alga Reveals Evolutionary Causalities and Consequences of Phago-Mixotrophic Mode of Nutrition.</title>
        <authorList>
            <person name="Burns J.A."/>
            <person name="Paasch A."/>
            <person name="Narechania A."/>
            <person name="Kim E."/>
        </authorList>
    </citation>
    <scope>NUCLEOTIDE SEQUENCE [LARGE SCALE GENOMIC DNA]</scope>
    <source>
        <strain evidence="4">PLY_AMNH</strain>
    </source>
</reference>
<evidence type="ECO:0000313" key="6">
    <source>
        <dbReference type="Proteomes" id="UP001190700"/>
    </source>
</evidence>
<reference evidence="4" key="2">
    <citation type="submission" date="2023-06" db="EMBL/GenBank/DDBJ databases">
        <title>Long-read-based genome assembly of the green algal bacterivore Cymbomonas tetramitiformis.</title>
        <authorList>
            <person name="Gyaltshen Y."/>
            <person name="Rozenberg A."/>
            <person name="Paasch A."/>
            <person name="Burns J.A."/>
            <person name="Warring S."/>
            <person name="Larson R."/>
            <person name="Maurer-Alcala X."/>
            <person name="Dacks J."/>
            <person name="Kim E."/>
        </authorList>
    </citation>
    <scope>NUCLEOTIDE SEQUENCE</scope>
    <source>
        <strain evidence="4">PLY_AMNH</strain>
    </source>
</reference>
<feature type="region of interest" description="Disordered" evidence="3">
    <location>
        <begin position="372"/>
        <end position="401"/>
    </location>
</feature>
<sequence length="477" mass="51117">MAVPQLRTHFKTAEGRYRLAAENFHQLGISNVRTLKCSKMTLAVLRGAGDIDGAYLIFNIYDALIIIDRNAIDKDPVKVIIFSGVQATCHAYTPHQTADGYDLLIGFSSGEVCVASLRQQLLDPSRKLVGAQTYNRDGALNISRCTNVLWSPRGDTIFVSTHADGCLYIYDKTKDVGTEPTFPPIKDPAAFQISYAKSSKACPMTRWHVCPGAINAAAFSPDGTLLACAGRDGCVRVFDFARGALFCGGRSYYGSVLSMSWSRDARFIALAGEDDLVNIYSMVDKTVVAWGEGHSSWVSHVAFDHYFTKPQPAAGTEAAEGYNPDLYRIISVAQDCQIGVWEFSSEDITLSGGLPRSPLLLPSPAAMSYGGHPTSPAMAAPLSNTPPTPTTPTSSTAFHRRGSSLTNNDVIASPGTLAALIAAAPGRADVLRVPPVVLSRVHTEPLSGLLITENAVLTCCQGGQVKLWARPQGWGGS</sequence>
<dbReference type="Proteomes" id="UP001190700">
    <property type="component" value="Unassembled WGS sequence"/>
</dbReference>
<dbReference type="Pfam" id="PF00400">
    <property type="entry name" value="WD40"/>
    <property type="match status" value="1"/>
</dbReference>
<evidence type="ECO:0000256" key="1">
    <source>
        <dbReference type="ARBA" id="ARBA00022574"/>
    </source>
</evidence>
<dbReference type="PANTHER" id="PTHR14107:SF16">
    <property type="entry name" value="AT02583P"/>
    <property type="match status" value="1"/>
</dbReference>
<dbReference type="EMBL" id="LGRX02029385">
    <property type="protein sequence ID" value="KAK3246889.1"/>
    <property type="molecule type" value="Genomic_DNA"/>
</dbReference>
<organism evidence="4 6">
    <name type="scientific">Cymbomonas tetramitiformis</name>
    <dbReference type="NCBI Taxonomy" id="36881"/>
    <lineage>
        <taxon>Eukaryota</taxon>
        <taxon>Viridiplantae</taxon>
        <taxon>Chlorophyta</taxon>
        <taxon>Pyramimonadophyceae</taxon>
        <taxon>Pyramimonadales</taxon>
        <taxon>Pyramimonadaceae</taxon>
        <taxon>Cymbomonas</taxon>
    </lineage>
</organism>
<dbReference type="Gene3D" id="2.130.10.10">
    <property type="entry name" value="YVTN repeat-like/Quinoprotein amine dehydrogenase"/>
    <property type="match status" value="1"/>
</dbReference>
<gene>
    <name evidence="5" type="ORF">CYMTET_43593</name>
    <name evidence="4" type="ORF">CYMTET_43594</name>
</gene>
<dbReference type="SMART" id="SM00320">
    <property type="entry name" value="WD40"/>
    <property type="match status" value="5"/>
</dbReference>
<dbReference type="InterPro" id="IPR051362">
    <property type="entry name" value="WD_repeat_creC_regulators"/>
</dbReference>
<dbReference type="SUPFAM" id="SSF50978">
    <property type="entry name" value="WD40 repeat-like"/>
    <property type="match status" value="1"/>
</dbReference>
<proteinExistence type="predicted"/>
<evidence type="ECO:0000256" key="3">
    <source>
        <dbReference type="SAM" id="MobiDB-lite"/>
    </source>
</evidence>
<dbReference type="InterPro" id="IPR036322">
    <property type="entry name" value="WD40_repeat_dom_sf"/>
</dbReference>
<evidence type="ECO:0008006" key="7">
    <source>
        <dbReference type="Google" id="ProtNLM"/>
    </source>
</evidence>
<keyword evidence="1" id="KW-0853">WD repeat</keyword>
<dbReference type="InterPro" id="IPR001680">
    <property type="entry name" value="WD40_rpt"/>
</dbReference>
<evidence type="ECO:0000313" key="4">
    <source>
        <dbReference type="EMBL" id="KAK3246887.1"/>
    </source>
</evidence>
<dbReference type="InterPro" id="IPR015943">
    <property type="entry name" value="WD40/YVTN_repeat-like_dom_sf"/>
</dbReference>
<evidence type="ECO:0000256" key="2">
    <source>
        <dbReference type="ARBA" id="ARBA00022737"/>
    </source>
</evidence>
<protein>
    <recommendedName>
        <fullName evidence="7">WD40 repeat-like protein</fullName>
    </recommendedName>
</protein>
<evidence type="ECO:0000313" key="5">
    <source>
        <dbReference type="EMBL" id="KAK3246889.1"/>
    </source>
</evidence>
<accession>A0AAE0C1U9</accession>
<name>A0AAE0C1U9_9CHLO</name>